<feature type="transmembrane region" description="Helical" evidence="7">
    <location>
        <begin position="175"/>
        <end position="195"/>
    </location>
</feature>
<dbReference type="RefSeq" id="WP_354442708.1">
    <property type="nucleotide sequence ID" value="NZ_JBEPSH010000003.1"/>
</dbReference>
<feature type="transmembrane region" description="Helical" evidence="7">
    <location>
        <begin position="298"/>
        <end position="316"/>
    </location>
</feature>
<evidence type="ECO:0000256" key="6">
    <source>
        <dbReference type="SAM" id="MobiDB-lite"/>
    </source>
</evidence>
<feature type="transmembrane region" description="Helical" evidence="7">
    <location>
        <begin position="96"/>
        <end position="120"/>
    </location>
</feature>
<keyword evidence="4 7" id="KW-1133">Transmembrane helix</keyword>
<dbReference type="PANTHER" id="PTHR30482">
    <property type="entry name" value="HIGH-AFFINITY BRANCHED-CHAIN AMINO ACID TRANSPORT SYSTEM PERMEASE"/>
    <property type="match status" value="1"/>
</dbReference>
<evidence type="ECO:0000256" key="1">
    <source>
        <dbReference type="ARBA" id="ARBA00004651"/>
    </source>
</evidence>
<feature type="transmembrane region" description="Helical" evidence="7">
    <location>
        <begin position="45"/>
        <end position="65"/>
    </location>
</feature>
<sequence>MSTLSTSNSTSTSPIGDRRARHRWTLAAVWALALFWPLLAPNEYVLSLGVYFFINLILIASLNVIMGWTGQVSLAHAAFYGLGAYVSGVLNTRWNISPWLGTLAAILVVGGVAAFVGWATLRLRGPYLSMGTLGFSGILSVMFVELVPLTGGPNGLAAIAPYEVFGYALDTPGRFFWLAWLIGALVMWCLINLFCSVSGRSLRAIEGSEIGANTLGINTFRAKAVAFSISASMAGLAGAMYAHFNQFASPETFGFFGSVLMVVMVALGGVGSLWGPLFGAAVLTGVPELLRRFQDAELLIFGVGMILVLLYLPGGVSSLGQRCMRWYRDRSTKVHAGESQPLRKPQTESPHGTVGR</sequence>
<feature type="transmembrane region" description="Helical" evidence="7">
    <location>
        <begin position="256"/>
        <end position="286"/>
    </location>
</feature>
<dbReference type="Proteomes" id="UP001549320">
    <property type="component" value="Unassembled WGS sequence"/>
</dbReference>
<gene>
    <name evidence="8" type="ORF">ABIE13_001752</name>
</gene>
<protein>
    <submittedName>
        <fullName evidence="8">Branched-chain amino acid transport system permease protein</fullName>
    </submittedName>
</protein>
<evidence type="ECO:0000313" key="8">
    <source>
        <dbReference type="EMBL" id="MET4576643.1"/>
    </source>
</evidence>
<comment type="caution">
    <text evidence="8">The sequence shown here is derived from an EMBL/GenBank/DDBJ whole genome shotgun (WGS) entry which is preliminary data.</text>
</comment>
<accession>A0ABV2Q7S3</accession>
<organism evidence="8 9">
    <name type="scientific">Ottowia thiooxydans</name>
    <dbReference type="NCBI Taxonomy" id="219182"/>
    <lineage>
        <taxon>Bacteria</taxon>
        <taxon>Pseudomonadati</taxon>
        <taxon>Pseudomonadota</taxon>
        <taxon>Betaproteobacteria</taxon>
        <taxon>Burkholderiales</taxon>
        <taxon>Comamonadaceae</taxon>
        <taxon>Ottowia</taxon>
    </lineage>
</organism>
<feature type="transmembrane region" description="Helical" evidence="7">
    <location>
        <begin position="72"/>
        <end position="90"/>
    </location>
</feature>
<evidence type="ECO:0000256" key="2">
    <source>
        <dbReference type="ARBA" id="ARBA00022475"/>
    </source>
</evidence>
<dbReference type="Pfam" id="PF02653">
    <property type="entry name" value="BPD_transp_2"/>
    <property type="match status" value="1"/>
</dbReference>
<name>A0ABV2Q7S3_9BURK</name>
<keyword evidence="5 7" id="KW-0472">Membrane</keyword>
<feature type="transmembrane region" description="Helical" evidence="7">
    <location>
        <begin position="127"/>
        <end position="147"/>
    </location>
</feature>
<keyword evidence="2" id="KW-1003">Cell membrane</keyword>
<comment type="subcellular location">
    <subcellularLocation>
        <location evidence="1">Cell membrane</location>
        <topology evidence="1">Multi-pass membrane protein</topology>
    </subcellularLocation>
</comment>
<feature type="transmembrane region" description="Helical" evidence="7">
    <location>
        <begin position="21"/>
        <end position="39"/>
    </location>
</feature>
<proteinExistence type="predicted"/>
<dbReference type="InterPro" id="IPR001851">
    <property type="entry name" value="ABC_transp_permease"/>
</dbReference>
<evidence type="ECO:0000256" key="3">
    <source>
        <dbReference type="ARBA" id="ARBA00022692"/>
    </source>
</evidence>
<dbReference type="EMBL" id="JBEPSH010000003">
    <property type="protein sequence ID" value="MET4576643.1"/>
    <property type="molecule type" value="Genomic_DNA"/>
</dbReference>
<evidence type="ECO:0000256" key="4">
    <source>
        <dbReference type="ARBA" id="ARBA00022989"/>
    </source>
</evidence>
<keyword evidence="3 7" id="KW-0812">Transmembrane</keyword>
<keyword evidence="9" id="KW-1185">Reference proteome</keyword>
<reference evidence="8 9" key="1">
    <citation type="submission" date="2024-06" db="EMBL/GenBank/DDBJ databases">
        <title>Sorghum-associated microbial communities from plants grown in Nebraska, USA.</title>
        <authorList>
            <person name="Schachtman D."/>
        </authorList>
    </citation>
    <scope>NUCLEOTIDE SEQUENCE [LARGE SCALE GENOMIC DNA]</scope>
    <source>
        <strain evidence="8 9">2709</strain>
    </source>
</reference>
<evidence type="ECO:0000256" key="5">
    <source>
        <dbReference type="ARBA" id="ARBA00023136"/>
    </source>
</evidence>
<dbReference type="CDD" id="cd06581">
    <property type="entry name" value="TM_PBP1_LivM_like"/>
    <property type="match status" value="1"/>
</dbReference>
<dbReference type="PANTHER" id="PTHR30482:SF18">
    <property type="entry name" value="BRANCHED AMINO ACID TRANSPORT SYSTEM PERMEASE"/>
    <property type="match status" value="1"/>
</dbReference>
<evidence type="ECO:0000313" key="9">
    <source>
        <dbReference type="Proteomes" id="UP001549320"/>
    </source>
</evidence>
<feature type="region of interest" description="Disordered" evidence="6">
    <location>
        <begin position="335"/>
        <end position="356"/>
    </location>
</feature>
<evidence type="ECO:0000256" key="7">
    <source>
        <dbReference type="SAM" id="Phobius"/>
    </source>
</evidence>
<dbReference type="InterPro" id="IPR043428">
    <property type="entry name" value="LivM-like"/>
</dbReference>